<evidence type="ECO:0000256" key="3">
    <source>
        <dbReference type="ARBA" id="ARBA00010728"/>
    </source>
</evidence>
<dbReference type="InterPro" id="IPR033729">
    <property type="entry name" value="SerRS_core"/>
</dbReference>
<dbReference type="GO" id="GO:0006434">
    <property type="term" value="P:seryl-tRNA aminoacylation"/>
    <property type="evidence" value="ECO:0007669"/>
    <property type="project" value="UniProtKB-UniRule"/>
</dbReference>
<dbReference type="EMBL" id="WSQA01000009">
    <property type="protein sequence ID" value="MVZ62880.1"/>
    <property type="molecule type" value="Genomic_DNA"/>
</dbReference>
<dbReference type="PIRSF" id="PIRSF001529">
    <property type="entry name" value="Ser-tRNA-synth_IIa"/>
    <property type="match status" value="1"/>
</dbReference>
<dbReference type="PANTHER" id="PTHR43697">
    <property type="entry name" value="SERYL-TRNA SYNTHETASE"/>
    <property type="match status" value="1"/>
</dbReference>
<evidence type="ECO:0000256" key="5">
    <source>
        <dbReference type="ARBA" id="ARBA00022490"/>
    </source>
</evidence>
<reference evidence="19 20" key="1">
    <citation type="submission" date="2019-12" db="EMBL/GenBank/DDBJ databases">
        <authorList>
            <person name="Dong K."/>
        </authorList>
    </citation>
    <scope>NUCLEOTIDE SEQUENCE [LARGE SCALE GENOMIC DNA]</scope>
    <source>
        <strain evidence="19 20">JCM 31225</strain>
    </source>
</reference>
<feature type="domain" description="Aminoacyl-transfer RNA synthetases class-II family profile" evidence="18">
    <location>
        <begin position="142"/>
        <end position="415"/>
    </location>
</feature>
<dbReference type="InterPro" id="IPR045864">
    <property type="entry name" value="aa-tRNA-synth_II/BPL/LPL"/>
</dbReference>
<protein>
    <recommendedName>
        <fullName evidence="11 14">Serine--tRNA ligase</fullName>
        <ecNumber evidence="4 14">6.1.1.11</ecNumber>
    </recommendedName>
</protein>
<evidence type="ECO:0000256" key="16">
    <source>
        <dbReference type="PIRSR" id="PIRSR001529-2"/>
    </source>
</evidence>
<evidence type="ECO:0000256" key="7">
    <source>
        <dbReference type="ARBA" id="ARBA00022741"/>
    </source>
</evidence>
<sequence length="423" mass="47992">MLQLNYIRENRDQVVERLAVKNFNDVDLVDQIIALDEQRRKIQNLSDSIAAEANASAKQIGDLMRQGKKEEAEAIKSKSASYKEQLKEFTDELDRVEQDLNQKLVQLPNLPYHQVPKGSTPEENEVVLEHGTMPSLAENALPHWELAAKYDIIDFELGTKVTGAGFPVYKGKGARLQRGLINFFLDQATERGYREVQVPIMVNEASAYATGQLPDKEGQMYHVQNDDMYLIPTAEVPITNIYRDTIVKAEDFPIKHCGYTPCFRREAGSYGAHVRGLNRLHQFDKVELVQIVRPDQSYATLEEMSSYVQSLLQQLGLPYRVLRLCGGDMSFTSAMTYDMETYSAAQKRWLEVSSVSNFETYQANRLKVRFKNEDGKTQLAHTLNGSALALPRIVATILENNQTEKGIKIPEVLVPYVGFEYID</sequence>
<evidence type="ECO:0000256" key="4">
    <source>
        <dbReference type="ARBA" id="ARBA00012840"/>
    </source>
</evidence>
<evidence type="ECO:0000256" key="11">
    <source>
        <dbReference type="ARBA" id="ARBA00039158"/>
    </source>
</evidence>
<evidence type="ECO:0000256" key="15">
    <source>
        <dbReference type="PIRSR" id="PIRSR001529-1"/>
    </source>
</evidence>
<evidence type="ECO:0000313" key="19">
    <source>
        <dbReference type="EMBL" id="MVZ62880.1"/>
    </source>
</evidence>
<comment type="caution">
    <text evidence="19">The sequence shown here is derived from an EMBL/GenBank/DDBJ whole genome shotgun (WGS) entry which is preliminary data.</text>
</comment>
<keyword evidence="20" id="KW-1185">Reference proteome</keyword>
<dbReference type="OrthoDB" id="9804647at2"/>
<evidence type="ECO:0000256" key="8">
    <source>
        <dbReference type="ARBA" id="ARBA00022840"/>
    </source>
</evidence>
<feature type="coiled-coil region" evidence="17">
    <location>
        <begin position="35"/>
        <end position="106"/>
    </location>
</feature>
<dbReference type="CDD" id="cd00770">
    <property type="entry name" value="SerRS_core"/>
    <property type="match status" value="1"/>
</dbReference>
<keyword evidence="9" id="KW-0648">Protein biosynthesis</keyword>
<dbReference type="InterPro" id="IPR002317">
    <property type="entry name" value="Ser-tRNA-ligase_type_1"/>
</dbReference>
<keyword evidence="7" id="KW-0547">Nucleotide-binding</keyword>
<evidence type="ECO:0000256" key="1">
    <source>
        <dbReference type="ARBA" id="ARBA00004496"/>
    </source>
</evidence>
<dbReference type="InterPro" id="IPR015866">
    <property type="entry name" value="Ser-tRNA-synth_1_N"/>
</dbReference>
<gene>
    <name evidence="19" type="primary">serS</name>
    <name evidence="19" type="ORF">GQF63_12670</name>
</gene>
<feature type="binding site" evidence="15">
    <location>
        <position position="384"/>
    </location>
    <ligand>
        <name>L-serine</name>
        <dbReference type="ChEBI" id="CHEBI:33384"/>
    </ligand>
</feature>
<evidence type="ECO:0000256" key="6">
    <source>
        <dbReference type="ARBA" id="ARBA00022598"/>
    </source>
</evidence>
<dbReference type="AlphaFoldDB" id="A0A6N8KZH9"/>
<evidence type="ECO:0000313" key="20">
    <source>
        <dbReference type="Proteomes" id="UP000435036"/>
    </source>
</evidence>
<feature type="binding site" evidence="16">
    <location>
        <begin position="264"/>
        <end position="266"/>
    </location>
    <ligand>
        <name>ATP</name>
        <dbReference type="ChEBI" id="CHEBI:30616"/>
    </ligand>
</feature>
<dbReference type="Pfam" id="PF00587">
    <property type="entry name" value="tRNA-synt_2b"/>
    <property type="match status" value="1"/>
</dbReference>
<dbReference type="SUPFAM" id="SSF55681">
    <property type="entry name" value="Class II aaRS and biotin synthetases"/>
    <property type="match status" value="1"/>
</dbReference>
<feature type="binding site" evidence="15">
    <location>
        <position position="264"/>
    </location>
    <ligand>
        <name>L-serine</name>
        <dbReference type="ChEBI" id="CHEBI:33384"/>
    </ligand>
</feature>
<comment type="catalytic activity">
    <reaction evidence="13">
        <text>tRNA(Ser) + L-serine + ATP = L-seryl-tRNA(Ser) + AMP + diphosphate + H(+)</text>
        <dbReference type="Rhea" id="RHEA:12292"/>
        <dbReference type="Rhea" id="RHEA-COMP:9669"/>
        <dbReference type="Rhea" id="RHEA-COMP:9703"/>
        <dbReference type="ChEBI" id="CHEBI:15378"/>
        <dbReference type="ChEBI" id="CHEBI:30616"/>
        <dbReference type="ChEBI" id="CHEBI:33019"/>
        <dbReference type="ChEBI" id="CHEBI:33384"/>
        <dbReference type="ChEBI" id="CHEBI:78442"/>
        <dbReference type="ChEBI" id="CHEBI:78533"/>
        <dbReference type="ChEBI" id="CHEBI:456215"/>
        <dbReference type="EC" id="6.1.1.11"/>
    </reaction>
</comment>
<evidence type="ECO:0000256" key="13">
    <source>
        <dbReference type="ARBA" id="ARBA00048823"/>
    </source>
</evidence>
<dbReference type="NCBIfam" id="TIGR00414">
    <property type="entry name" value="serS"/>
    <property type="match status" value="1"/>
</dbReference>
<dbReference type="InterPro" id="IPR010978">
    <property type="entry name" value="tRNA-bd_arm"/>
</dbReference>
<dbReference type="PROSITE" id="PS50862">
    <property type="entry name" value="AA_TRNA_LIGASE_II"/>
    <property type="match status" value="1"/>
</dbReference>
<comment type="pathway">
    <text evidence="2">Aminoacyl-tRNA biosynthesis; selenocysteinyl-tRNA(Sec) biosynthesis; L-seryl-tRNA(Sec) from L-serine and tRNA(Sec): step 1/1.</text>
</comment>
<feature type="binding site" evidence="15">
    <location>
        <position position="287"/>
    </location>
    <ligand>
        <name>L-serine</name>
        <dbReference type="ChEBI" id="CHEBI:33384"/>
    </ligand>
</feature>
<feature type="binding site" evidence="15">
    <location>
        <position position="233"/>
    </location>
    <ligand>
        <name>L-serine</name>
        <dbReference type="ChEBI" id="CHEBI:33384"/>
    </ligand>
</feature>
<keyword evidence="6 19" id="KW-0436">Ligase</keyword>
<proteinExistence type="inferred from homology"/>
<comment type="similarity">
    <text evidence="3">Belongs to the class-II aminoacyl-tRNA synthetase family. Type-1 seryl-tRNA synthetase subfamily.</text>
</comment>
<evidence type="ECO:0000256" key="14">
    <source>
        <dbReference type="NCBIfam" id="TIGR00414"/>
    </source>
</evidence>
<evidence type="ECO:0000256" key="12">
    <source>
        <dbReference type="ARBA" id="ARBA00047929"/>
    </source>
</evidence>
<accession>A0A6N8KZH9</accession>
<dbReference type="GO" id="GO:0004828">
    <property type="term" value="F:serine-tRNA ligase activity"/>
    <property type="evidence" value="ECO:0007669"/>
    <property type="project" value="UniProtKB-UniRule"/>
</dbReference>
<comment type="catalytic activity">
    <reaction evidence="12">
        <text>tRNA(Sec) + L-serine + ATP = L-seryl-tRNA(Sec) + AMP + diphosphate + H(+)</text>
        <dbReference type="Rhea" id="RHEA:42580"/>
        <dbReference type="Rhea" id="RHEA-COMP:9742"/>
        <dbReference type="Rhea" id="RHEA-COMP:10128"/>
        <dbReference type="ChEBI" id="CHEBI:15378"/>
        <dbReference type="ChEBI" id="CHEBI:30616"/>
        <dbReference type="ChEBI" id="CHEBI:33019"/>
        <dbReference type="ChEBI" id="CHEBI:33384"/>
        <dbReference type="ChEBI" id="CHEBI:78442"/>
        <dbReference type="ChEBI" id="CHEBI:78533"/>
        <dbReference type="ChEBI" id="CHEBI:456215"/>
        <dbReference type="EC" id="6.1.1.11"/>
    </reaction>
</comment>
<dbReference type="Gene3D" id="1.10.287.40">
    <property type="entry name" value="Serine-tRNA synthetase, tRNA binding domain"/>
    <property type="match status" value="1"/>
</dbReference>
<evidence type="ECO:0000256" key="9">
    <source>
        <dbReference type="ARBA" id="ARBA00022917"/>
    </source>
</evidence>
<dbReference type="GO" id="GO:0005737">
    <property type="term" value="C:cytoplasm"/>
    <property type="evidence" value="ECO:0007669"/>
    <property type="project" value="UniProtKB-SubCell"/>
</dbReference>
<name>A0A6N8KZH9_9SPHI</name>
<dbReference type="RefSeq" id="WP_160369603.1">
    <property type="nucleotide sequence ID" value="NZ_WSQA01000009.1"/>
</dbReference>
<comment type="subcellular location">
    <subcellularLocation>
        <location evidence="1">Cytoplasm</location>
    </subcellularLocation>
</comment>
<evidence type="ECO:0000256" key="2">
    <source>
        <dbReference type="ARBA" id="ARBA00005045"/>
    </source>
</evidence>
<dbReference type="PANTHER" id="PTHR43697:SF1">
    <property type="entry name" value="SERINE--TRNA LIGASE"/>
    <property type="match status" value="1"/>
</dbReference>
<dbReference type="EC" id="6.1.1.11" evidence="4 14"/>
<evidence type="ECO:0000256" key="17">
    <source>
        <dbReference type="SAM" id="Coils"/>
    </source>
</evidence>
<dbReference type="Proteomes" id="UP000435036">
    <property type="component" value="Unassembled WGS sequence"/>
</dbReference>
<dbReference type="InterPro" id="IPR006195">
    <property type="entry name" value="aa-tRNA-synth_II"/>
</dbReference>
<dbReference type="Gene3D" id="3.30.930.10">
    <property type="entry name" value="Bira Bifunctional Protein, Domain 2"/>
    <property type="match status" value="1"/>
</dbReference>
<dbReference type="InterPro" id="IPR042103">
    <property type="entry name" value="SerRS_1_N_sf"/>
</dbReference>
<feature type="binding site" evidence="16">
    <location>
        <begin position="351"/>
        <end position="354"/>
    </location>
    <ligand>
        <name>ATP</name>
        <dbReference type="ChEBI" id="CHEBI:30616"/>
    </ligand>
</feature>
<dbReference type="SUPFAM" id="SSF46589">
    <property type="entry name" value="tRNA-binding arm"/>
    <property type="match status" value="1"/>
</dbReference>
<dbReference type="Pfam" id="PF02403">
    <property type="entry name" value="Seryl_tRNA_N"/>
    <property type="match status" value="1"/>
</dbReference>
<dbReference type="GO" id="GO:0005524">
    <property type="term" value="F:ATP binding"/>
    <property type="evidence" value="ECO:0007669"/>
    <property type="project" value="UniProtKB-KW"/>
</dbReference>
<dbReference type="PRINTS" id="PR00981">
    <property type="entry name" value="TRNASYNTHSER"/>
</dbReference>
<keyword evidence="8 16" id="KW-0067">ATP-binding</keyword>
<keyword evidence="5" id="KW-0963">Cytoplasm</keyword>
<keyword evidence="17" id="KW-0175">Coiled coil</keyword>
<evidence type="ECO:0000256" key="10">
    <source>
        <dbReference type="ARBA" id="ARBA00023146"/>
    </source>
</evidence>
<dbReference type="InterPro" id="IPR002314">
    <property type="entry name" value="aa-tRNA-synt_IIb"/>
</dbReference>
<keyword evidence="10" id="KW-0030">Aminoacyl-tRNA synthetase</keyword>
<evidence type="ECO:0000259" key="18">
    <source>
        <dbReference type="PROSITE" id="PS50862"/>
    </source>
</evidence>
<organism evidence="19 20">
    <name type="scientific">Sphingobacterium humi</name>
    <dbReference type="NCBI Taxonomy" id="1796905"/>
    <lineage>
        <taxon>Bacteria</taxon>
        <taxon>Pseudomonadati</taxon>
        <taxon>Bacteroidota</taxon>
        <taxon>Sphingobacteriia</taxon>
        <taxon>Sphingobacteriales</taxon>
        <taxon>Sphingobacteriaceae</taxon>
        <taxon>Sphingobacterium</taxon>
    </lineage>
</organism>